<dbReference type="PROSITE" id="PS51007">
    <property type="entry name" value="CYTC"/>
    <property type="match status" value="1"/>
</dbReference>
<proteinExistence type="predicted"/>
<dbReference type="RefSeq" id="WP_161073534.1">
    <property type="nucleotide sequence ID" value="NZ_CP086370.1"/>
</dbReference>
<dbReference type="GO" id="GO:0009055">
    <property type="term" value="F:electron transfer activity"/>
    <property type="evidence" value="ECO:0007669"/>
    <property type="project" value="InterPro"/>
</dbReference>
<dbReference type="EMBL" id="WWCU01000021">
    <property type="protein sequence ID" value="MYN09227.1"/>
    <property type="molecule type" value="Genomic_DNA"/>
</dbReference>
<dbReference type="PRINTS" id="PR00605">
    <property type="entry name" value="CYTCHROMECIC"/>
</dbReference>
<feature type="compositionally biased region" description="Acidic residues" evidence="7">
    <location>
        <begin position="191"/>
        <end position="200"/>
    </location>
</feature>
<dbReference type="InterPro" id="IPR036909">
    <property type="entry name" value="Cyt_c-like_dom_sf"/>
</dbReference>
<gene>
    <name evidence="10" type="ORF">GTP77_18035</name>
</gene>
<keyword evidence="2 6" id="KW-0349">Heme</keyword>
<dbReference type="InterPro" id="IPR009056">
    <property type="entry name" value="Cyt_c-like_dom"/>
</dbReference>
<evidence type="ECO:0000256" key="7">
    <source>
        <dbReference type="SAM" id="MobiDB-lite"/>
    </source>
</evidence>
<reference evidence="10 11" key="1">
    <citation type="submission" date="2019-12" db="EMBL/GenBank/DDBJ databases">
        <title>Novel species isolated from a subtropical stream in China.</title>
        <authorList>
            <person name="Lu H."/>
        </authorList>
    </citation>
    <scope>NUCLEOTIDE SEQUENCE [LARGE SCALE GENOMIC DNA]</scope>
    <source>
        <strain evidence="10 11">FT127W</strain>
    </source>
</reference>
<dbReference type="GO" id="GO:0020037">
    <property type="term" value="F:heme binding"/>
    <property type="evidence" value="ECO:0007669"/>
    <property type="project" value="InterPro"/>
</dbReference>
<feature type="domain" description="Cytochrome c" evidence="9">
    <location>
        <begin position="74"/>
        <end position="164"/>
    </location>
</feature>
<accession>A0A7X4HF30</accession>
<evidence type="ECO:0000256" key="2">
    <source>
        <dbReference type="ARBA" id="ARBA00022617"/>
    </source>
</evidence>
<keyword evidence="3 6" id="KW-0479">Metal-binding</keyword>
<keyword evidence="8" id="KW-1133">Transmembrane helix</keyword>
<evidence type="ECO:0000256" key="5">
    <source>
        <dbReference type="ARBA" id="ARBA00023004"/>
    </source>
</evidence>
<dbReference type="Pfam" id="PF00034">
    <property type="entry name" value="Cytochrom_C"/>
    <property type="match status" value="1"/>
</dbReference>
<keyword evidence="4" id="KW-0249">Electron transport</keyword>
<evidence type="ECO:0000256" key="8">
    <source>
        <dbReference type="SAM" id="Phobius"/>
    </source>
</evidence>
<dbReference type="InterPro" id="IPR008168">
    <property type="entry name" value="Cyt_C_IC"/>
</dbReference>
<evidence type="ECO:0000256" key="3">
    <source>
        <dbReference type="ARBA" id="ARBA00022723"/>
    </source>
</evidence>
<dbReference type="InterPro" id="IPR051459">
    <property type="entry name" value="Cytochrome_c-type_DH"/>
</dbReference>
<organism evidence="10 11">
    <name type="scientific">Pseudoduganella aquatica</name>
    <dbReference type="NCBI Taxonomy" id="2660641"/>
    <lineage>
        <taxon>Bacteria</taxon>
        <taxon>Pseudomonadati</taxon>
        <taxon>Pseudomonadota</taxon>
        <taxon>Betaproteobacteria</taxon>
        <taxon>Burkholderiales</taxon>
        <taxon>Oxalobacteraceae</taxon>
        <taxon>Telluria group</taxon>
        <taxon>Pseudoduganella</taxon>
    </lineage>
</organism>
<keyword evidence="1" id="KW-0813">Transport</keyword>
<evidence type="ECO:0000313" key="10">
    <source>
        <dbReference type="EMBL" id="MYN09227.1"/>
    </source>
</evidence>
<sequence>MKTELPQHDAQERENADPHEQGRPVPKLVLLVVTAVFAWAIGYIFTTQRDDDPALGDRRTMSTLMGKTADAGGGGAVDGAQIYGAQCVACHQATGAGLPGVFPPLAASEWVTGKDTLAANIVLHGITGKLTVKGSAYNGQMPAFKDKLSDAEVAAVLSHIRSQFGNSAPKVSPDTVKAAREEGKERKDPWNGDDELEKLK</sequence>
<evidence type="ECO:0000313" key="11">
    <source>
        <dbReference type="Proteomes" id="UP000450676"/>
    </source>
</evidence>
<feature type="compositionally biased region" description="Basic and acidic residues" evidence="7">
    <location>
        <begin position="177"/>
        <end position="190"/>
    </location>
</feature>
<feature type="region of interest" description="Disordered" evidence="7">
    <location>
        <begin position="166"/>
        <end position="200"/>
    </location>
</feature>
<feature type="transmembrane region" description="Helical" evidence="8">
    <location>
        <begin position="28"/>
        <end position="45"/>
    </location>
</feature>
<keyword evidence="5 6" id="KW-0408">Iron</keyword>
<name>A0A7X4HF30_9BURK</name>
<protein>
    <submittedName>
        <fullName evidence="10">C-type cytochrome</fullName>
    </submittedName>
</protein>
<keyword evidence="11" id="KW-1185">Reference proteome</keyword>
<evidence type="ECO:0000256" key="4">
    <source>
        <dbReference type="ARBA" id="ARBA00022982"/>
    </source>
</evidence>
<dbReference type="AlphaFoldDB" id="A0A7X4HF30"/>
<dbReference type="GO" id="GO:0005506">
    <property type="term" value="F:iron ion binding"/>
    <property type="evidence" value="ECO:0007669"/>
    <property type="project" value="InterPro"/>
</dbReference>
<dbReference type="SUPFAM" id="SSF46626">
    <property type="entry name" value="Cytochrome c"/>
    <property type="match status" value="1"/>
</dbReference>
<dbReference type="Gene3D" id="1.10.760.10">
    <property type="entry name" value="Cytochrome c-like domain"/>
    <property type="match status" value="1"/>
</dbReference>
<evidence type="ECO:0000256" key="6">
    <source>
        <dbReference type="PROSITE-ProRule" id="PRU00433"/>
    </source>
</evidence>
<evidence type="ECO:0000259" key="9">
    <source>
        <dbReference type="PROSITE" id="PS51007"/>
    </source>
</evidence>
<dbReference type="PANTHER" id="PTHR35008">
    <property type="entry name" value="BLL4482 PROTEIN-RELATED"/>
    <property type="match status" value="1"/>
</dbReference>
<keyword evidence="8" id="KW-0812">Transmembrane</keyword>
<keyword evidence="8" id="KW-0472">Membrane</keyword>
<comment type="caution">
    <text evidence="10">The sequence shown here is derived from an EMBL/GenBank/DDBJ whole genome shotgun (WGS) entry which is preliminary data.</text>
</comment>
<dbReference type="PANTHER" id="PTHR35008:SF8">
    <property type="entry name" value="ALCOHOL DEHYDROGENASE CYTOCHROME C SUBUNIT"/>
    <property type="match status" value="1"/>
</dbReference>
<dbReference type="Proteomes" id="UP000450676">
    <property type="component" value="Unassembled WGS sequence"/>
</dbReference>
<feature type="region of interest" description="Disordered" evidence="7">
    <location>
        <begin position="1"/>
        <end position="22"/>
    </location>
</feature>
<evidence type="ECO:0000256" key="1">
    <source>
        <dbReference type="ARBA" id="ARBA00022448"/>
    </source>
</evidence>